<name>A0A4U3L609_9BACT</name>
<dbReference type="AlphaFoldDB" id="A0A4U3L609"/>
<feature type="signal peptide" evidence="2">
    <location>
        <begin position="1"/>
        <end position="23"/>
    </location>
</feature>
<evidence type="ECO:0000313" key="4">
    <source>
        <dbReference type="Proteomes" id="UP000305848"/>
    </source>
</evidence>
<dbReference type="EMBL" id="SZQL01000004">
    <property type="protein sequence ID" value="TKK69794.1"/>
    <property type="molecule type" value="Genomic_DNA"/>
</dbReference>
<comment type="caution">
    <text evidence="3">The sequence shown here is derived from an EMBL/GenBank/DDBJ whole genome shotgun (WGS) entry which is preliminary data.</text>
</comment>
<dbReference type="OrthoDB" id="671844at2"/>
<organism evidence="3 4">
    <name type="scientific">Ilyomonas limi</name>
    <dbReference type="NCBI Taxonomy" id="2575867"/>
    <lineage>
        <taxon>Bacteria</taxon>
        <taxon>Pseudomonadati</taxon>
        <taxon>Bacteroidota</taxon>
        <taxon>Chitinophagia</taxon>
        <taxon>Chitinophagales</taxon>
        <taxon>Chitinophagaceae</taxon>
        <taxon>Ilyomonas</taxon>
    </lineage>
</organism>
<gene>
    <name evidence="3" type="ORF">FC093_06860</name>
</gene>
<keyword evidence="4" id="KW-1185">Reference proteome</keyword>
<dbReference type="RefSeq" id="WP_137261015.1">
    <property type="nucleotide sequence ID" value="NZ_SZQL01000004.1"/>
</dbReference>
<reference evidence="3 4" key="1">
    <citation type="submission" date="2019-05" db="EMBL/GenBank/DDBJ databases">
        <title>Panacibacter sp. strain 17mud1-8 Genome sequencing and assembly.</title>
        <authorList>
            <person name="Chhetri G."/>
        </authorList>
    </citation>
    <scope>NUCLEOTIDE SEQUENCE [LARGE SCALE GENOMIC DNA]</scope>
    <source>
        <strain evidence="3 4">17mud1-8</strain>
    </source>
</reference>
<dbReference type="PROSITE" id="PS51257">
    <property type="entry name" value="PROKAR_LIPOPROTEIN"/>
    <property type="match status" value="1"/>
</dbReference>
<sequence>MKKVIACLSAVVLFSCLAPQVQAQGLLKKLKDKVNDKVNDLKGNNNSSSSSTSNSDNNSSAASNNSSGPVNRTGAGLTNTAPPDVLSNIAKAETASKDTNYSQVRYALQQAIMGVEIQLGRQILQSLPNTVDGLTKDTTKNVVSSTQFGWTNMTIQAVYSDGKDKQMTVMIGNIPMYASLVGMYFNNAYVQNNMMEKNPNIKQVQVKGEKAIIQFDESTGYSLIAQMGQSTVIAWQCVNFATEDEVMKAAESFDITGIKKLMGEQ</sequence>
<feature type="chain" id="PRO_5020758402" description="DUF4251 domain-containing protein" evidence="2">
    <location>
        <begin position="24"/>
        <end position="265"/>
    </location>
</feature>
<protein>
    <recommendedName>
        <fullName evidence="5">DUF4251 domain-containing protein</fullName>
    </recommendedName>
</protein>
<dbReference type="Proteomes" id="UP000305848">
    <property type="component" value="Unassembled WGS sequence"/>
</dbReference>
<feature type="region of interest" description="Disordered" evidence="1">
    <location>
        <begin position="37"/>
        <end position="83"/>
    </location>
</feature>
<evidence type="ECO:0000313" key="3">
    <source>
        <dbReference type="EMBL" id="TKK69794.1"/>
    </source>
</evidence>
<evidence type="ECO:0000256" key="1">
    <source>
        <dbReference type="SAM" id="MobiDB-lite"/>
    </source>
</evidence>
<keyword evidence="2" id="KW-0732">Signal</keyword>
<feature type="compositionally biased region" description="Low complexity" evidence="1">
    <location>
        <begin position="41"/>
        <end position="67"/>
    </location>
</feature>
<evidence type="ECO:0000256" key="2">
    <source>
        <dbReference type="SAM" id="SignalP"/>
    </source>
</evidence>
<evidence type="ECO:0008006" key="5">
    <source>
        <dbReference type="Google" id="ProtNLM"/>
    </source>
</evidence>
<accession>A0A4U3L609</accession>
<proteinExistence type="predicted"/>